<evidence type="ECO:0000256" key="16">
    <source>
        <dbReference type="ARBA" id="ARBA00048914"/>
    </source>
</evidence>
<sequence>MLSGPWKQRLIRYANTGTDHKFPMRDSLGLPRTILGRKIIQRKNMNPSFSFQNKIKGEIRYDEIMSGYTSMRIGGPADVFVLPASLKDLQVILKYRGNCPVWIIGEGTNLLVPDQGIRGIVISLKNCFKSIKRPEFYKTSEGIGRAFIQVDAGVKLSYLAKYSARYGLKGIENLVGVPGSVGGAVVMNAGAEGTEIGEVIRSVKRISLDGEIEVFNKKQMAFEYRKTTFPSKSGIIIEVELDLEKGETADIHRAMDKYLSRRSTTQPLTMPNSGSIFKNPEGHSAGKIIESVGLKGYQIGGAGISIKHANFIVNKGNAS</sequence>
<keyword evidence="9" id="KW-0274">FAD</keyword>
<dbReference type="GO" id="GO:0071949">
    <property type="term" value="F:FAD binding"/>
    <property type="evidence" value="ECO:0007669"/>
    <property type="project" value="InterPro"/>
</dbReference>
<evidence type="ECO:0000256" key="5">
    <source>
        <dbReference type="ARBA" id="ARBA00012518"/>
    </source>
</evidence>
<feature type="domain" description="FAD-binding PCMH-type" evidence="17">
    <location>
        <begin position="72"/>
        <end position="246"/>
    </location>
</feature>
<evidence type="ECO:0000256" key="7">
    <source>
        <dbReference type="ARBA" id="ARBA00022618"/>
    </source>
</evidence>
<comment type="subcellular location">
    <subcellularLocation>
        <location evidence="3">Cytoplasm</location>
    </subcellularLocation>
</comment>
<dbReference type="InterPro" id="IPR011601">
    <property type="entry name" value="MurB_C"/>
</dbReference>
<dbReference type="NCBIfam" id="TIGR00179">
    <property type="entry name" value="murB"/>
    <property type="match status" value="1"/>
</dbReference>
<evidence type="ECO:0000256" key="11">
    <source>
        <dbReference type="ARBA" id="ARBA00022960"/>
    </source>
</evidence>
<dbReference type="GO" id="GO:0008360">
    <property type="term" value="P:regulation of cell shape"/>
    <property type="evidence" value="ECO:0007669"/>
    <property type="project" value="UniProtKB-KW"/>
</dbReference>
<dbReference type="Gene3D" id="3.90.78.10">
    <property type="entry name" value="UDP-N-acetylenolpyruvoylglucosamine reductase, C-terminal domain"/>
    <property type="match status" value="1"/>
</dbReference>
<dbReference type="InterPro" id="IPR006094">
    <property type="entry name" value="Oxid_FAD_bind_N"/>
</dbReference>
<keyword evidence="12" id="KW-0573">Peptidoglycan synthesis</keyword>
<dbReference type="GO" id="GO:0005829">
    <property type="term" value="C:cytosol"/>
    <property type="evidence" value="ECO:0007669"/>
    <property type="project" value="TreeGrafter"/>
</dbReference>
<dbReference type="SUPFAM" id="SSF56176">
    <property type="entry name" value="FAD-binding/transporter-associated domain-like"/>
    <property type="match status" value="1"/>
</dbReference>
<evidence type="ECO:0000256" key="10">
    <source>
        <dbReference type="ARBA" id="ARBA00022857"/>
    </source>
</evidence>
<evidence type="ECO:0000256" key="13">
    <source>
        <dbReference type="ARBA" id="ARBA00023002"/>
    </source>
</evidence>
<dbReference type="InterPro" id="IPR003170">
    <property type="entry name" value="MurB"/>
</dbReference>
<evidence type="ECO:0000256" key="9">
    <source>
        <dbReference type="ARBA" id="ARBA00022827"/>
    </source>
</evidence>
<proteinExistence type="inferred from homology"/>
<keyword evidence="14" id="KW-0131">Cell cycle</keyword>
<comment type="cofactor">
    <cofactor evidence="1">
        <name>FAD</name>
        <dbReference type="ChEBI" id="CHEBI:57692"/>
    </cofactor>
</comment>
<comment type="catalytic activity">
    <reaction evidence="16">
        <text>UDP-N-acetyl-alpha-D-muramate + NADP(+) = UDP-N-acetyl-3-O-(1-carboxyvinyl)-alpha-D-glucosamine + NADPH + H(+)</text>
        <dbReference type="Rhea" id="RHEA:12248"/>
        <dbReference type="ChEBI" id="CHEBI:15378"/>
        <dbReference type="ChEBI" id="CHEBI:57783"/>
        <dbReference type="ChEBI" id="CHEBI:58349"/>
        <dbReference type="ChEBI" id="CHEBI:68483"/>
        <dbReference type="ChEBI" id="CHEBI:70757"/>
        <dbReference type="EC" id="1.3.1.98"/>
    </reaction>
</comment>
<dbReference type="GO" id="GO:0051301">
    <property type="term" value="P:cell division"/>
    <property type="evidence" value="ECO:0007669"/>
    <property type="project" value="UniProtKB-KW"/>
</dbReference>
<evidence type="ECO:0000256" key="14">
    <source>
        <dbReference type="ARBA" id="ARBA00023306"/>
    </source>
</evidence>
<evidence type="ECO:0000256" key="1">
    <source>
        <dbReference type="ARBA" id="ARBA00001974"/>
    </source>
</evidence>
<dbReference type="InterPro" id="IPR036635">
    <property type="entry name" value="MurB_C_sf"/>
</dbReference>
<dbReference type="GO" id="GO:0009252">
    <property type="term" value="P:peptidoglycan biosynthetic process"/>
    <property type="evidence" value="ECO:0007669"/>
    <property type="project" value="UniProtKB-UniPathway"/>
</dbReference>
<evidence type="ECO:0000256" key="12">
    <source>
        <dbReference type="ARBA" id="ARBA00022984"/>
    </source>
</evidence>
<evidence type="ECO:0000256" key="8">
    <source>
        <dbReference type="ARBA" id="ARBA00022630"/>
    </source>
</evidence>
<dbReference type="NCBIfam" id="NF010480">
    <property type="entry name" value="PRK13905.1"/>
    <property type="match status" value="1"/>
</dbReference>
<evidence type="ECO:0000256" key="2">
    <source>
        <dbReference type="ARBA" id="ARBA00003921"/>
    </source>
</evidence>
<evidence type="ECO:0000259" key="17">
    <source>
        <dbReference type="PROSITE" id="PS51387"/>
    </source>
</evidence>
<name>A0A382MG83_9ZZZZ</name>
<keyword evidence="13" id="KW-0560">Oxidoreductase</keyword>
<keyword evidence="11" id="KW-0133">Cell shape</keyword>
<comment type="pathway">
    <text evidence="4">Cell wall biogenesis; peptidoglycan biosynthesis.</text>
</comment>
<evidence type="ECO:0000256" key="3">
    <source>
        <dbReference type="ARBA" id="ARBA00004496"/>
    </source>
</evidence>
<dbReference type="InterPro" id="IPR016169">
    <property type="entry name" value="FAD-bd_PCMH_sub2"/>
</dbReference>
<feature type="non-terminal residue" evidence="18">
    <location>
        <position position="319"/>
    </location>
</feature>
<dbReference type="Gene3D" id="3.30.465.10">
    <property type="match status" value="1"/>
</dbReference>
<dbReference type="Pfam" id="PF01565">
    <property type="entry name" value="FAD_binding_4"/>
    <property type="match status" value="1"/>
</dbReference>
<dbReference type="SUPFAM" id="SSF56194">
    <property type="entry name" value="Uridine diphospho-N-Acetylenolpyruvylglucosamine reductase, MurB, C-terminal domain"/>
    <property type="match status" value="1"/>
</dbReference>
<evidence type="ECO:0000313" key="18">
    <source>
        <dbReference type="EMBL" id="SVC47105.1"/>
    </source>
</evidence>
<keyword evidence="6" id="KW-0963">Cytoplasm</keyword>
<organism evidence="18">
    <name type="scientific">marine metagenome</name>
    <dbReference type="NCBI Taxonomy" id="408172"/>
    <lineage>
        <taxon>unclassified sequences</taxon>
        <taxon>metagenomes</taxon>
        <taxon>ecological metagenomes</taxon>
    </lineage>
</organism>
<dbReference type="EC" id="1.3.1.98" evidence="5"/>
<evidence type="ECO:0000256" key="4">
    <source>
        <dbReference type="ARBA" id="ARBA00004752"/>
    </source>
</evidence>
<keyword evidence="15" id="KW-0961">Cell wall biogenesis/degradation</keyword>
<dbReference type="GO" id="GO:0071555">
    <property type="term" value="P:cell wall organization"/>
    <property type="evidence" value="ECO:0007669"/>
    <property type="project" value="UniProtKB-KW"/>
</dbReference>
<comment type="function">
    <text evidence="2">Cell wall formation.</text>
</comment>
<dbReference type="Gene3D" id="3.30.43.10">
    <property type="entry name" value="Uridine Diphospho-n-acetylenolpyruvylglucosamine Reductase, domain 2"/>
    <property type="match status" value="1"/>
</dbReference>
<dbReference type="InterPro" id="IPR016166">
    <property type="entry name" value="FAD-bd_PCMH"/>
</dbReference>
<evidence type="ECO:0000256" key="6">
    <source>
        <dbReference type="ARBA" id="ARBA00022490"/>
    </source>
</evidence>
<dbReference type="GO" id="GO:0008762">
    <property type="term" value="F:UDP-N-acetylmuramate dehydrogenase activity"/>
    <property type="evidence" value="ECO:0007669"/>
    <property type="project" value="UniProtKB-EC"/>
</dbReference>
<reference evidence="18" key="1">
    <citation type="submission" date="2018-05" db="EMBL/GenBank/DDBJ databases">
        <authorList>
            <person name="Lanie J.A."/>
            <person name="Ng W.-L."/>
            <person name="Kazmierczak K.M."/>
            <person name="Andrzejewski T.M."/>
            <person name="Davidsen T.M."/>
            <person name="Wayne K.J."/>
            <person name="Tettelin H."/>
            <person name="Glass J.I."/>
            <person name="Rusch D."/>
            <person name="Podicherti R."/>
            <person name="Tsui H.-C.T."/>
            <person name="Winkler M.E."/>
        </authorList>
    </citation>
    <scope>NUCLEOTIDE SEQUENCE</scope>
</reference>
<dbReference type="EMBL" id="UINC01093024">
    <property type="protein sequence ID" value="SVC47105.1"/>
    <property type="molecule type" value="Genomic_DNA"/>
</dbReference>
<dbReference type="PROSITE" id="PS51387">
    <property type="entry name" value="FAD_PCMH"/>
    <property type="match status" value="1"/>
</dbReference>
<dbReference type="PANTHER" id="PTHR21071:SF4">
    <property type="entry name" value="UDP-N-ACETYLENOLPYRUVOYLGLUCOSAMINE REDUCTASE"/>
    <property type="match status" value="1"/>
</dbReference>
<dbReference type="InterPro" id="IPR016167">
    <property type="entry name" value="FAD-bd_PCMH_sub1"/>
</dbReference>
<keyword evidence="7" id="KW-0132">Cell division</keyword>
<dbReference type="HAMAP" id="MF_00037">
    <property type="entry name" value="MurB"/>
    <property type="match status" value="1"/>
</dbReference>
<keyword evidence="10" id="KW-0521">NADP</keyword>
<accession>A0A382MG83</accession>
<dbReference type="PANTHER" id="PTHR21071">
    <property type="entry name" value="UDP-N-ACETYLENOLPYRUVOYLGLUCOSAMINE REDUCTASE"/>
    <property type="match status" value="1"/>
</dbReference>
<dbReference type="AlphaFoldDB" id="A0A382MG83"/>
<gene>
    <name evidence="18" type="ORF">METZ01_LOCUS299959</name>
</gene>
<evidence type="ECO:0000256" key="15">
    <source>
        <dbReference type="ARBA" id="ARBA00023316"/>
    </source>
</evidence>
<dbReference type="UniPathway" id="UPA00219"/>
<protein>
    <recommendedName>
        <fullName evidence="5">UDP-N-acetylmuramate dehydrogenase</fullName>
        <ecNumber evidence="5">1.3.1.98</ecNumber>
    </recommendedName>
</protein>
<dbReference type="Pfam" id="PF02873">
    <property type="entry name" value="MurB_C"/>
    <property type="match status" value="1"/>
</dbReference>
<dbReference type="InterPro" id="IPR036318">
    <property type="entry name" value="FAD-bd_PCMH-like_sf"/>
</dbReference>
<keyword evidence="8" id="KW-0285">Flavoprotein</keyword>